<name>A0ABY7EVK6_MYAAR</name>
<proteinExistence type="predicted"/>
<keyword evidence="2" id="KW-1185">Reference proteome</keyword>
<sequence>MTPGLNVVPWKTRRVEFVKEGDQLELRIYKEKSHDLVDTYLLNDITDVTMVASKTHAHAFELLSRGTSVLVLSGETELESRDWIWNFRRVFWPHAIPQTDDTEKLSLQLFPTGDSSRINLPAGIYSTRVSLVAIELNLVTRCDPGDRSCTPVEPFNTGPAVEKIRLPLTTLGPLRVFRKDADIHFTVETLPDFEYGVLTLEFMTSDGSEQTTHDVINVVKSALFQATSNLHDCISSSTWNLHKET</sequence>
<dbReference type="SUPFAM" id="SSF50729">
    <property type="entry name" value="PH domain-like"/>
    <property type="match status" value="1"/>
</dbReference>
<evidence type="ECO:0000313" key="1">
    <source>
        <dbReference type="EMBL" id="WAR12984.1"/>
    </source>
</evidence>
<reference evidence="1" key="1">
    <citation type="submission" date="2022-11" db="EMBL/GenBank/DDBJ databases">
        <title>Centuries of genome instability and evolution in soft-shell clam transmissible cancer (bioRxiv).</title>
        <authorList>
            <person name="Hart S.F.M."/>
            <person name="Yonemitsu M.A."/>
            <person name="Giersch R.M."/>
            <person name="Beal B.F."/>
            <person name="Arriagada G."/>
            <person name="Davis B.W."/>
            <person name="Ostrander E.A."/>
            <person name="Goff S.P."/>
            <person name="Metzger M.J."/>
        </authorList>
    </citation>
    <scope>NUCLEOTIDE SEQUENCE</scope>
    <source>
        <strain evidence="1">MELC-2E11</strain>
        <tissue evidence="1">Siphon/mantle</tissue>
    </source>
</reference>
<protein>
    <submittedName>
        <fullName evidence="1">Uncharacterized protein</fullName>
    </submittedName>
</protein>
<gene>
    <name evidence="1" type="ORF">MAR_027164</name>
</gene>
<dbReference type="EMBL" id="CP111019">
    <property type="protein sequence ID" value="WAR12984.1"/>
    <property type="molecule type" value="Genomic_DNA"/>
</dbReference>
<dbReference type="Proteomes" id="UP001164746">
    <property type="component" value="Chromosome 8"/>
</dbReference>
<accession>A0ABY7EVK6</accession>
<evidence type="ECO:0000313" key="2">
    <source>
        <dbReference type="Proteomes" id="UP001164746"/>
    </source>
</evidence>
<dbReference type="CDD" id="cd00821">
    <property type="entry name" value="PH"/>
    <property type="match status" value="1"/>
</dbReference>
<organism evidence="1 2">
    <name type="scientific">Mya arenaria</name>
    <name type="common">Soft-shell clam</name>
    <dbReference type="NCBI Taxonomy" id="6604"/>
    <lineage>
        <taxon>Eukaryota</taxon>
        <taxon>Metazoa</taxon>
        <taxon>Spiralia</taxon>
        <taxon>Lophotrochozoa</taxon>
        <taxon>Mollusca</taxon>
        <taxon>Bivalvia</taxon>
        <taxon>Autobranchia</taxon>
        <taxon>Heteroconchia</taxon>
        <taxon>Euheterodonta</taxon>
        <taxon>Imparidentia</taxon>
        <taxon>Neoheterodontei</taxon>
        <taxon>Myida</taxon>
        <taxon>Myoidea</taxon>
        <taxon>Myidae</taxon>
        <taxon>Mya</taxon>
    </lineage>
</organism>